<gene>
    <name evidence="2" type="ORF">IAB28_05245</name>
</gene>
<protein>
    <recommendedName>
        <fullName evidence="4">Stage II sporulation protein M</fullName>
    </recommendedName>
</protein>
<reference evidence="2" key="2">
    <citation type="journal article" date="2021" name="PeerJ">
        <title>Extensive microbial diversity within the chicken gut microbiome revealed by metagenomics and culture.</title>
        <authorList>
            <person name="Gilroy R."/>
            <person name="Ravi A."/>
            <person name="Getino M."/>
            <person name="Pursley I."/>
            <person name="Horton D.L."/>
            <person name="Alikhan N.F."/>
            <person name="Baker D."/>
            <person name="Gharbi K."/>
            <person name="Hall N."/>
            <person name="Watson M."/>
            <person name="Adriaenssens E.M."/>
            <person name="Foster-Nyarko E."/>
            <person name="Jarju S."/>
            <person name="Secka A."/>
            <person name="Antonio M."/>
            <person name="Oren A."/>
            <person name="Chaudhuri R.R."/>
            <person name="La Ragione R."/>
            <person name="Hildebrand F."/>
            <person name="Pallen M.J."/>
        </authorList>
    </citation>
    <scope>NUCLEOTIDE SEQUENCE</scope>
    <source>
        <strain evidence="2">CHK180-2868</strain>
    </source>
</reference>
<evidence type="ECO:0000313" key="3">
    <source>
        <dbReference type="Proteomes" id="UP000824250"/>
    </source>
</evidence>
<comment type="caution">
    <text evidence="2">The sequence shown here is derived from an EMBL/GenBank/DDBJ whole genome shotgun (WGS) entry which is preliminary data.</text>
</comment>
<dbReference type="AlphaFoldDB" id="A0A9D1D4Z3"/>
<reference evidence="2" key="1">
    <citation type="submission" date="2020-10" db="EMBL/GenBank/DDBJ databases">
        <authorList>
            <person name="Gilroy R."/>
        </authorList>
    </citation>
    <scope>NUCLEOTIDE SEQUENCE</scope>
    <source>
        <strain evidence="2">CHK180-2868</strain>
    </source>
</reference>
<accession>A0A9D1D4Z3</accession>
<evidence type="ECO:0000313" key="2">
    <source>
        <dbReference type="EMBL" id="HIR05355.1"/>
    </source>
</evidence>
<feature type="transmembrane region" description="Helical" evidence="1">
    <location>
        <begin position="68"/>
        <end position="87"/>
    </location>
</feature>
<evidence type="ECO:0008006" key="4">
    <source>
        <dbReference type="Google" id="ProtNLM"/>
    </source>
</evidence>
<keyword evidence="1" id="KW-0472">Membrane</keyword>
<dbReference type="EMBL" id="DVGC01000028">
    <property type="protein sequence ID" value="HIR05355.1"/>
    <property type="molecule type" value="Genomic_DNA"/>
</dbReference>
<evidence type="ECO:0000256" key="1">
    <source>
        <dbReference type="SAM" id="Phobius"/>
    </source>
</evidence>
<proteinExistence type="predicted"/>
<organism evidence="2 3">
    <name type="scientific">Candidatus Copromonas faecavium</name>
    <name type="common">nom. illeg.</name>
    <dbReference type="NCBI Taxonomy" id="2840740"/>
    <lineage>
        <taxon>Bacteria</taxon>
        <taxon>Bacillati</taxon>
        <taxon>Bacillota</taxon>
        <taxon>Clostridia</taxon>
        <taxon>Lachnospirales</taxon>
        <taxon>Lachnospiraceae</taxon>
        <taxon>Candidatus Copromonas (nom. illeg.)</taxon>
    </lineage>
</organism>
<sequence>MMDRRDSLELRLSLFLLLGALAGTIFCNAMGEEAKSALGSMEESLVSVSMVQKLDFCQLFGMVLRERLLWLFLGFLCALTAISGLLFSCMAVYFGFSVSVLVCAMTMNTGLAAIFQYGLLVFPQCVFYVPAMYLLAIWMPGQGLALKWKPAFFLLGLTVLGAAAESFLNPWVLAVL</sequence>
<keyword evidence="1" id="KW-0812">Transmembrane</keyword>
<feature type="transmembrane region" description="Helical" evidence="1">
    <location>
        <begin position="121"/>
        <end position="139"/>
    </location>
</feature>
<name>A0A9D1D4Z3_9FIRM</name>
<feature type="transmembrane region" description="Helical" evidence="1">
    <location>
        <begin position="151"/>
        <end position="173"/>
    </location>
</feature>
<feature type="transmembrane region" description="Helical" evidence="1">
    <location>
        <begin position="94"/>
        <end position="115"/>
    </location>
</feature>
<keyword evidence="1" id="KW-1133">Transmembrane helix</keyword>
<dbReference type="Proteomes" id="UP000824250">
    <property type="component" value="Unassembled WGS sequence"/>
</dbReference>